<dbReference type="InterPro" id="IPR013325">
    <property type="entry name" value="RNA_pol_sigma_r2"/>
</dbReference>
<evidence type="ECO:0008006" key="3">
    <source>
        <dbReference type="Google" id="ProtNLM"/>
    </source>
</evidence>
<comment type="caution">
    <text evidence="1">The sequence shown here is derived from an EMBL/GenBank/DDBJ whole genome shotgun (WGS) entry which is preliminary data.</text>
</comment>
<dbReference type="Gene3D" id="1.10.1740.10">
    <property type="match status" value="1"/>
</dbReference>
<proteinExistence type="predicted"/>
<protein>
    <recommendedName>
        <fullName evidence="3">RNA polymerase sigma-70 region 2 domain-containing protein</fullName>
    </recommendedName>
</protein>
<gene>
    <name evidence="1" type="ORF">V6R90_16135</name>
</gene>
<dbReference type="SUPFAM" id="SSF88946">
    <property type="entry name" value="Sigma2 domain of RNA polymerase sigma factors"/>
    <property type="match status" value="1"/>
</dbReference>
<organism evidence="1 2">
    <name type="scientific">Nocardioides kribbensis</name>
    <dbReference type="NCBI Taxonomy" id="305517"/>
    <lineage>
        <taxon>Bacteria</taxon>
        <taxon>Bacillati</taxon>
        <taxon>Actinomycetota</taxon>
        <taxon>Actinomycetes</taxon>
        <taxon>Propionibacteriales</taxon>
        <taxon>Nocardioidaceae</taxon>
        <taxon>Nocardioides</taxon>
    </lineage>
</organism>
<keyword evidence="2" id="KW-1185">Reference proteome</keyword>
<dbReference type="EMBL" id="JBEGDP010000022">
    <property type="protein sequence ID" value="MEQ7848812.1"/>
    <property type="molecule type" value="Genomic_DNA"/>
</dbReference>
<dbReference type="Proteomes" id="UP001482520">
    <property type="component" value="Unassembled WGS sequence"/>
</dbReference>
<evidence type="ECO:0000313" key="1">
    <source>
        <dbReference type="EMBL" id="MEQ7848812.1"/>
    </source>
</evidence>
<accession>A0ABV1P228</accession>
<evidence type="ECO:0000313" key="2">
    <source>
        <dbReference type="Proteomes" id="UP001482520"/>
    </source>
</evidence>
<sequence length="135" mass="14504">MTEQRHDDGACPTSIDSLLRATARGDEAAFGRLYDRSVRLVLGEAVRRCTSRGVAIDDCADRVLAEDLVVSIYLDVWARAGQYAAGDHGGLRSAGRPSASARPDPWRWLFDLAAARVEADLASGSTAGTRLREAS</sequence>
<name>A0ABV1P228_9ACTN</name>
<dbReference type="RefSeq" id="WP_193665444.1">
    <property type="nucleotide sequence ID" value="NZ_BAAAMM010000004.1"/>
</dbReference>
<reference evidence="1 2" key="1">
    <citation type="submission" date="2024-02" db="EMBL/GenBank/DDBJ databases">
        <title>Full genome sequence of Nocardioides kribbensis.</title>
        <authorList>
            <person name="Poletto B.L."/>
            <person name="Silva G."/>
            <person name="Galante D."/>
            <person name="Campos K.R."/>
            <person name="Santos M.B.N."/>
            <person name="Sacchi C.T."/>
        </authorList>
    </citation>
    <scope>NUCLEOTIDE SEQUENCE [LARGE SCALE GENOMIC DNA]</scope>
    <source>
        <strain evidence="1 2">O4R</strain>
    </source>
</reference>